<organism evidence="1 2">
    <name type="scientific">Gossypium anomalum</name>
    <dbReference type="NCBI Taxonomy" id="47600"/>
    <lineage>
        <taxon>Eukaryota</taxon>
        <taxon>Viridiplantae</taxon>
        <taxon>Streptophyta</taxon>
        <taxon>Embryophyta</taxon>
        <taxon>Tracheophyta</taxon>
        <taxon>Spermatophyta</taxon>
        <taxon>Magnoliopsida</taxon>
        <taxon>eudicotyledons</taxon>
        <taxon>Gunneridae</taxon>
        <taxon>Pentapetalae</taxon>
        <taxon>rosids</taxon>
        <taxon>malvids</taxon>
        <taxon>Malvales</taxon>
        <taxon>Malvaceae</taxon>
        <taxon>Malvoideae</taxon>
        <taxon>Gossypium</taxon>
    </lineage>
</organism>
<dbReference type="InterPro" id="IPR043502">
    <property type="entry name" value="DNA/RNA_pol_sf"/>
</dbReference>
<protein>
    <recommendedName>
        <fullName evidence="3">Reverse transcriptase</fullName>
    </recommendedName>
</protein>
<name>A0A8J5YXK3_9ROSI</name>
<evidence type="ECO:0008006" key="3">
    <source>
        <dbReference type="Google" id="ProtNLM"/>
    </source>
</evidence>
<dbReference type="OrthoDB" id="1002013at2759"/>
<dbReference type="EMBL" id="JAHUZN010000008">
    <property type="protein sequence ID" value="KAG8486991.1"/>
    <property type="molecule type" value="Genomic_DNA"/>
</dbReference>
<dbReference type="InterPro" id="IPR051320">
    <property type="entry name" value="Viral_Replic_Matur_Polypro"/>
</dbReference>
<dbReference type="Gene3D" id="3.30.70.270">
    <property type="match status" value="1"/>
</dbReference>
<keyword evidence="2" id="KW-1185">Reference proteome</keyword>
<dbReference type="PANTHER" id="PTHR33064:SF37">
    <property type="entry name" value="RIBONUCLEASE H"/>
    <property type="match status" value="1"/>
</dbReference>
<sequence>MDRTKVADVLDWSPPKSVKELRGFLGLSGYYRRFIKGYGLLAKPLTTLLKEDVA</sequence>
<dbReference type="SUPFAM" id="SSF56672">
    <property type="entry name" value="DNA/RNA polymerases"/>
    <property type="match status" value="1"/>
</dbReference>
<accession>A0A8J5YXK3</accession>
<evidence type="ECO:0000313" key="2">
    <source>
        <dbReference type="Proteomes" id="UP000701853"/>
    </source>
</evidence>
<dbReference type="AlphaFoldDB" id="A0A8J5YXK3"/>
<reference evidence="1 2" key="1">
    <citation type="journal article" date="2021" name="bioRxiv">
        <title>The Gossypium anomalum genome as a resource for cotton improvement and evolutionary analysis of hybrid incompatibility.</title>
        <authorList>
            <person name="Grover C.E."/>
            <person name="Yuan D."/>
            <person name="Arick M.A."/>
            <person name="Miller E.R."/>
            <person name="Hu G."/>
            <person name="Peterson D.G."/>
            <person name="Wendel J.F."/>
            <person name="Udall J.A."/>
        </authorList>
    </citation>
    <scope>NUCLEOTIDE SEQUENCE [LARGE SCALE GENOMIC DNA]</scope>
    <source>
        <strain evidence="1">JFW-Udall</strain>
        <tissue evidence="1">Leaf</tissue>
    </source>
</reference>
<dbReference type="PANTHER" id="PTHR33064">
    <property type="entry name" value="POL PROTEIN"/>
    <property type="match status" value="1"/>
</dbReference>
<proteinExistence type="predicted"/>
<dbReference type="InterPro" id="IPR043128">
    <property type="entry name" value="Rev_trsase/Diguanyl_cyclase"/>
</dbReference>
<gene>
    <name evidence="1" type="ORF">CXB51_020439</name>
</gene>
<evidence type="ECO:0000313" key="1">
    <source>
        <dbReference type="EMBL" id="KAG8486991.1"/>
    </source>
</evidence>
<dbReference type="Proteomes" id="UP000701853">
    <property type="component" value="Chromosome 8"/>
</dbReference>
<comment type="caution">
    <text evidence="1">The sequence shown here is derived from an EMBL/GenBank/DDBJ whole genome shotgun (WGS) entry which is preliminary data.</text>
</comment>